<comment type="caution">
    <text evidence="9">Lacks conserved residue(s) required for the propagation of feature annotation.</text>
</comment>
<evidence type="ECO:0000259" key="12">
    <source>
        <dbReference type="PROSITE" id="PS51851"/>
    </source>
</evidence>
<dbReference type="SUPFAM" id="SSF51735">
    <property type="entry name" value="NAD(P)-binding Rossmann-fold domains"/>
    <property type="match status" value="1"/>
</dbReference>
<keyword evidence="4 9" id="KW-0028">Amino-acid biosynthesis</keyword>
<comment type="similarity">
    <text evidence="3 9 10">Belongs to the ketol-acid reductoisomerase family.</text>
</comment>
<feature type="binding site" evidence="9 10">
    <location>
        <position position="227"/>
    </location>
    <ligand>
        <name>Mg(2+)</name>
        <dbReference type="ChEBI" id="CHEBI:18420"/>
        <label>2</label>
    </ligand>
</feature>
<dbReference type="PANTHER" id="PTHR21371:SF1">
    <property type="entry name" value="KETOL-ACID REDUCTOISOMERASE, MITOCHONDRIAL"/>
    <property type="match status" value="1"/>
</dbReference>
<evidence type="ECO:0000256" key="7">
    <source>
        <dbReference type="ARBA" id="ARBA00023002"/>
    </source>
</evidence>
<comment type="pathway">
    <text evidence="2 9">Amino-acid biosynthesis; L-isoleucine biosynthesis; L-isoleucine from 2-oxobutanoate: step 2/4.</text>
</comment>
<dbReference type="GO" id="GO:0004455">
    <property type="term" value="F:ketol-acid reductoisomerase activity"/>
    <property type="evidence" value="ECO:0007669"/>
    <property type="project" value="UniProtKB-UniRule"/>
</dbReference>
<dbReference type="GO" id="GO:0000287">
    <property type="term" value="F:magnesium ion binding"/>
    <property type="evidence" value="ECO:0007669"/>
    <property type="project" value="UniProtKB-UniRule"/>
</dbReference>
<dbReference type="InterPro" id="IPR036291">
    <property type="entry name" value="NAD(P)-bd_dom_sf"/>
</dbReference>
<dbReference type="EMBL" id="JACOQI010000008">
    <property type="protein sequence ID" value="MBC5770557.1"/>
    <property type="molecule type" value="Genomic_DNA"/>
</dbReference>
<dbReference type="InterPro" id="IPR000506">
    <property type="entry name" value="KARI_C"/>
</dbReference>
<dbReference type="NCBIfam" id="NF009940">
    <property type="entry name" value="PRK13403.1"/>
    <property type="match status" value="1"/>
</dbReference>
<feature type="binding site" evidence="9">
    <location>
        <position position="134"/>
    </location>
    <ligand>
        <name>NADP(+)</name>
        <dbReference type="ChEBI" id="CHEBI:58349"/>
    </ligand>
</feature>
<dbReference type="InterPro" id="IPR014359">
    <property type="entry name" value="KARI_prok"/>
</dbReference>
<keyword evidence="7 9" id="KW-0560">Oxidoreductase</keyword>
<gene>
    <name evidence="9 13" type="primary">ilvC</name>
    <name evidence="13" type="ORF">H8Z83_09520</name>
</gene>
<feature type="domain" description="KARI C-terminal knotted" evidence="12">
    <location>
        <begin position="183"/>
        <end position="330"/>
    </location>
</feature>
<accession>A0A923SB03</accession>
<dbReference type="GO" id="GO:0050661">
    <property type="term" value="F:NADP binding"/>
    <property type="evidence" value="ECO:0007669"/>
    <property type="project" value="InterPro"/>
</dbReference>
<feature type="domain" description="KARI N-terminal Rossmann" evidence="11">
    <location>
        <begin position="2"/>
        <end position="182"/>
    </location>
</feature>
<keyword evidence="9" id="KW-0521">NADP</keyword>
<evidence type="ECO:0000256" key="3">
    <source>
        <dbReference type="ARBA" id="ARBA00010318"/>
    </source>
</evidence>
<keyword evidence="5 9" id="KW-0479">Metal-binding</keyword>
<name>A0A923SB03_9FIRM</name>
<comment type="catalytic activity">
    <reaction evidence="9">
        <text>(2R,3R)-2,3-dihydroxy-3-methylpentanoate + NADP(+) = (S)-2-ethyl-2-hydroxy-3-oxobutanoate + NADPH + H(+)</text>
        <dbReference type="Rhea" id="RHEA:13493"/>
        <dbReference type="ChEBI" id="CHEBI:15378"/>
        <dbReference type="ChEBI" id="CHEBI:49256"/>
        <dbReference type="ChEBI" id="CHEBI:49258"/>
        <dbReference type="ChEBI" id="CHEBI:57783"/>
        <dbReference type="ChEBI" id="CHEBI:58349"/>
        <dbReference type="EC" id="1.1.1.86"/>
    </reaction>
</comment>
<feature type="binding site" evidence="9 10">
    <location>
        <position position="191"/>
    </location>
    <ligand>
        <name>Mg(2+)</name>
        <dbReference type="ChEBI" id="CHEBI:18420"/>
        <label>2</label>
    </ligand>
</feature>
<evidence type="ECO:0000256" key="9">
    <source>
        <dbReference type="HAMAP-Rule" id="MF_00435"/>
    </source>
</evidence>
<dbReference type="PROSITE" id="PS51850">
    <property type="entry name" value="KARI_N"/>
    <property type="match status" value="1"/>
</dbReference>
<proteinExistence type="inferred from homology"/>
<evidence type="ECO:0000256" key="2">
    <source>
        <dbReference type="ARBA" id="ARBA00004885"/>
    </source>
</evidence>
<dbReference type="PROSITE" id="PS51851">
    <property type="entry name" value="KARI_C"/>
    <property type="match status" value="1"/>
</dbReference>
<dbReference type="GO" id="GO:0009097">
    <property type="term" value="P:isoleucine biosynthetic process"/>
    <property type="evidence" value="ECO:0007669"/>
    <property type="project" value="UniProtKB-UniRule"/>
</dbReference>
<evidence type="ECO:0000256" key="1">
    <source>
        <dbReference type="ARBA" id="ARBA00004864"/>
    </source>
</evidence>
<feature type="binding site" evidence="9 10">
    <location>
        <position position="195"/>
    </location>
    <ligand>
        <name>Mg(2+)</name>
        <dbReference type="ChEBI" id="CHEBI:18420"/>
        <label>1</label>
    </ligand>
</feature>
<dbReference type="InterPro" id="IPR013023">
    <property type="entry name" value="KARI"/>
</dbReference>
<feature type="binding site" evidence="9">
    <location>
        <position position="51"/>
    </location>
    <ligand>
        <name>NADP(+)</name>
        <dbReference type="ChEBI" id="CHEBI:58349"/>
    </ligand>
</feature>
<keyword evidence="6 9" id="KW-0460">Magnesium</keyword>
<feature type="binding site" evidence="9 10">
    <location>
        <position position="191"/>
    </location>
    <ligand>
        <name>Mg(2+)</name>
        <dbReference type="ChEBI" id="CHEBI:18420"/>
        <label>1</label>
    </ligand>
</feature>
<evidence type="ECO:0000313" key="13">
    <source>
        <dbReference type="EMBL" id="MBC5770557.1"/>
    </source>
</evidence>
<comment type="pathway">
    <text evidence="1 9">Amino-acid biosynthesis; L-valine biosynthesis; L-valine from pyruvate: step 2/4.</text>
</comment>
<dbReference type="SUPFAM" id="SSF48179">
    <property type="entry name" value="6-phosphogluconate dehydrogenase C-terminal domain-like"/>
    <property type="match status" value="1"/>
</dbReference>
<dbReference type="PANTHER" id="PTHR21371">
    <property type="entry name" value="KETOL-ACID REDUCTOISOMERASE, MITOCHONDRIAL"/>
    <property type="match status" value="1"/>
</dbReference>
<comment type="caution">
    <text evidence="13">The sequence shown here is derived from an EMBL/GenBank/DDBJ whole genome shotgun (WGS) entry which is preliminary data.</text>
</comment>
<keyword evidence="8 9" id="KW-0100">Branched-chain amino acid biosynthesis</keyword>
<dbReference type="AlphaFoldDB" id="A0A923SB03"/>
<dbReference type="GO" id="GO:0009099">
    <property type="term" value="P:L-valine biosynthetic process"/>
    <property type="evidence" value="ECO:0007669"/>
    <property type="project" value="UniProtKB-UniRule"/>
</dbReference>
<feature type="active site" evidence="9">
    <location>
        <position position="108"/>
    </location>
</feature>
<reference evidence="13" key="1">
    <citation type="submission" date="2020-08" db="EMBL/GenBank/DDBJ databases">
        <title>Genome public.</title>
        <authorList>
            <person name="Liu C."/>
            <person name="Sun Q."/>
        </authorList>
    </citation>
    <scope>NUCLEOTIDE SEQUENCE</scope>
    <source>
        <strain evidence="13">BX15</strain>
    </source>
</reference>
<feature type="binding site" evidence="9">
    <location>
        <position position="48"/>
    </location>
    <ligand>
        <name>NADP(+)</name>
        <dbReference type="ChEBI" id="CHEBI:58349"/>
    </ligand>
</feature>
<dbReference type="Proteomes" id="UP000620327">
    <property type="component" value="Unassembled WGS sequence"/>
</dbReference>
<comment type="cofactor">
    <cofactor evidence="9">
        <name>Mg(2+)</name>
        <dbReference type="ChEBI" id="CHEBI:18420"/>
    </cofactor>
    <text evidence="9">Binds 2 magnesium ions per subunit.</text>
</comment>
<dbReference type="GO" id="GO:0005829">
    <property type="term" value="C:cytosol"/>
    <property type="evidence" value="ECO:0007669"/>
    <property type="project" value="TreeGrafter"/>
</dbReference>
<dbReference type="Pfam" id="PF07991">
    <property type="entry name" value="KARI_N"/>
    <property type="match status" value="1"/>
</dbReference>
<dbReference type="InterPro" id="IPR013116">
    <property type="entry name" value="KARI_N"/>
</dbReference>
<dbReference type="InterPro" id="IPR008927">
    <property type="entry name" value="6-PGluconate_DH-like_C_sf"/>
</dbReference>
<evidence type="ECO:0000259" key="11">
    <source>
        <dbReference type="PROSITE" id="PS51850"/>
    </source>
</evidence>
<dbReference type="Gene3D" id="3.40.50.720">
    <property type="entry name" value="NAD(P)-binding Rossmann-like Domain"/>
    <property type="match status" value="1"/>
</dbReference>
<comment type="catalytic activity">
    <reaction evidence="9">
        <text>(2R)-2,3-dihydroxy-3-methylbutanoate + NADP(+) = (2S)-2-acetolactate + NADPH + H(+)</text>
        <dbReference type="Rhea" id="RHEA:22068"/>
        <dbReference type="ChEBI" id="CHEBI:15378"/>
        <dbReference type="ChEBI" id="CHEBI:49072"/>
        <dbReference type="ChEBI" id="CHEBI:57783"/>
        <dbReference type="ChEBI" id="CHEBI:58349"/>
        <dbReference type="ChEBI" id="CHEBI:58476"/>
        <dbReference type="EC" id="1.1.1.86"/>
    </reaction>
</comment>
<dbReference type="HAMAP" id="MF_00435">
    <property type="entry name" value="IlvC"/>
    <property type="match status" value="1"/>
</dbReference>
<evidence type="ECO:0000256" key="5">
    <source>
        <dbReference type="ARBA" id="ARBA00022723"/>
    </source>
</evidence>
<dbReference type="PIRSF" id="PIRSF000116">
    <property type="entry name" value="IlvC_gammaproteo"/>
    <property type="match status" value="1"/>
</dbReference>
<dbReference type="NCBIfam" id="NF004017">
    <property type="entry name" value="PRK05479.1"/>
    <property type="match status" value="1"/>
</dbReference>
<dbReference type="Pfam" id="PF01450">
    <property type="entry name" value="KARI_C"/>
    <property type="match status" value="1"/>
</dbReference>
<protein>
    <recommendedName>
        <fullName evidence="9">Ketol-acid reductoisomerase (NADP(+))</fullName>
        <shortName evidence="9">KARI</shortName>
        <ecNumber evidence="9">1.1.1.86</ecNumber>
    </recommendedName>
    <alternativeName>
        <fullName evidence="9">Acetohydroxy-acid isomeroreductase</fullName>
        <shortName evidence="9">AHIR</shortName>
    </alternativeName>
    <alternativeName>
        <fullName evidence="9">Alpha-keto-beta-hydroxylacyl reductoisomerase</fullName>
    </alternativeName>
</protein>
<sequence>MAKMYYEKDCDLNYLNGKKIAVIGYGSQGHAHALNLKDSGCEVCVGLREGSKNWAQAEAAGLTVKTVAEAAKWGDIVMMLINDEVQADVYKKDIAPYLEEGNALAFAHGFNIRYKQIVPPTGVDVFMAAPKGPGHTVRSTYVSGKGVPCLVAVEQNATGRAYEIALAYIAGIGGARAGIMETTFHDETETDLFGEQTVLCGGVVDLMQCGFETLVEAGYAPENAYFECIHEMKLIIDLINKGGVAAMNYSISDTAEFGEYVSGPRVLPHEETKARMRAVLADIQDGTFAGRWIAENKSRGRTFFNSKRDQLAKHPMEQVGEELRRNMIWGGDKDLDTASN</sequence>
<keyword evidence="14" id="KW-1185">Reference proteome</keyword>
<dbReference type="FunFam" id="3.40.50.720:FF:000023">
    <property type="entry name" value="Ketol-acid reductoisomerase (NADP(+))"/>
    <property type="match status" value="1"/>
</dbReference>
<dbReference type="EC" id="1.1.1.86" evidence="9"/>
<evidence type="ECO:0000256" key="4">
    <source>
        <dbReference type="ARBA" id="ARBA00022605"/>
    </source>
</evidence>
<dbReference type="NCBIfam" id="TIGR00465">
    <property type="entry name" value="ilvC"/>
    <property type="match status" value="1"/>
</dbReference>
<evidence type="ECO:0000256" key="6">
    <source>
        <dbReference type="ARBA" id="ARBA00022842"/>
    </source>
</evidence>
<feature type="binding site" evidence="9 10">
    <location>
        <position position="252"/>
    </location>
    <ligand>
        <name>substrate</name>
    </ligand>
</feature>
<comment type="function">
    <text evidence="9">Involved in the biosynthesis of branched-chain amino acids (BCAA). Catalyzes an alkyl-migration followed by a ketol-acid reduction of (S)-2-acetolactate (S2AL) to yield (R)-2,3-dihydroxy-isovalerate. In the isomerase reaction, S2AL is rearranged via a Mg-dependent methyl migration to produce 3-hydroxy-3-methyl-2-ketobutyrate (HMKB). In the reductase reaction, this 2-ketoacid undergoes a metal-dependent reduction by NADPH to yield (R)-2,3-dihydroxy-isovalerate.</text>
</comment>
<evidence type="ECO:0000256" key="10">
    <source>
        <dbReference type="PROSITE-ProRule" id="PRU01198"/>
    </source>
</evidence>
<dbReference type="Gene3D" id="6.10.240.10">
    <property type="match status" value="1"/>
</dbReference>
<evidence type="ECO:0000313" key="14">
    <source>
        <dbReference type="Proteomes" id="UP000620327"/>
    </source>
</evidence>
<feature type="binding site" evidence="9 10">
    <location>
        <position position="231"/>
    </location>
    <ligand>
        <name>Mg(2+)</name>
        <dbReference type="ChEBI" id="CHEBI:18420"/>
        <label>2</label>
    </ligand>
</feature>
<feature type="binding site" evidence="9">
    <location>
        <begin position="25"/>
        <end position="28"/>
    </location>
    <ligand>
        <name>NADP(+)</name>
        <dbReference type="ChEBI" id="CHEBI:58349"/>
    </ligand>
</feature>
<organism evidence="13 14">
    <name type="scientific">Dysosmobacter segnis</name>
    <dbReference type="NCBI Taxonomy" id="2763042"/>
    <lineage>
        <taxon>Bacteria</taxon>
        <taxon>Bacillati</taxon>
        <taxon>Bacillota</taxon>
        <taxon>Clostridia</taxon>
        <taxon>Eubacteriales</taxon>
        <taxon>Oscillospiraceae</taxon>
        <taxon>Dysosmobacter</taxon>
    </lineage>
</organism>
<evidence type="ECO:0000256" key="8">
    <source>
        <dbReference type="ARBA" id="ARBA00023304"/>
    </source>
</evidence>